<sequence length="343" mass="36057">MRRNRWHRATGWLTVAAIVIGVAAVWLWGLGGADHIARWAAAQQQDVQNALAQALRALKSNQPGALMTLLSLCFAYGFFHAAGPGHGKLVIGGYGLGRAVPMLRLIGLALGSSLAQAGTAILLVVGGLTLLNWGRVELTGMTEEVLAPISYALIALVGLWLALRGLRKLWPQIPQARTPKAQRDASPCPHPGLGRSFRQSVETGAAHAAQPHVYILPHNDEGICPDCGHRHGPTLDEVANTKSLRDALAIVAAVAMRPCTGAVFLLLLTWRLDLMTAGLLGTLAMGLGTASITIAVAIASVTMRQGALAQLSAPRARQIAALMELCGGLVIALVASQIALKLI</sequence>
<evidence type="ECO:0000313" key="14">
    <source>
        <dbReference type="EMBL" id="MQQ09887.1"/>
    </source>
</evidence>
<evidence type="ECO:0000256" key="6">
    <source>
        <dbReference type="ARBA" id="ARBA00022596"/>
    </source>
</evidence>
<keyword evidence="9" id="KW-0406">Ion transport</keyword>
<evidence type="ECO:0000256" key="13">
    <source>
        <dbReference type="RuleBase" id="RU362101"/>
    </source>
</evidence>
<evidence type="ECO:0000256" key="12">
    <source>
        <dbReference type="ARBA" id="ARBA00023285"/>
    </source>
</evidence>
<dbReference type="PANTHER" id="PTHR40659:SF1">
    <property type="entry name" value="NICKEL_COBALT EFFLUX SYSTEM RCNA"/>
    <property type="match status" value="1"/>
</dbReference>
<reference evidence="14 15" key="1">
    <citation type="submission" date="2019-10" db="EMBL/GenBank/DDBJ databases">
        <title>Epibacterium sp. nov., isolated from seawater.</title>
        <authorList>
            <person name="Zhang X."/>
            <person name="Li N."/>
        </authorList>
    </citation>
    <scope>NUCLEOTIDE SEQUENCE [LARGE SCALE GENOMIC DNA]</scope>
    <source>
        <strain evidence="14 15">SM1979</strain>
    </source>
</reference>
<comment type="subcellular location">
    <subcellularLocation>
        <location evidence="2 13">Cell membrane</location>
        <topology evidence="2 13">Multi-pass membrane protein</topology>
    </subcellularLocation>
</comment>
<gene>
    <name evidence="14" type="ORF">GFB49_15585</name>
</gene>
<evidence type="ECO:0000256" key="4">
    <source>
        <dbReference type="ARBA" id="ARBA00022448"/>
    </source>
</evidence>
<dbReference type="RefSeq" id="WP_153216870.1">
    <property type="nucleotide sequence ID" value="NZ_WIBF01000011.1"/>
</dbReference>
<dbReference type="GO" id="GO:0006824">
    <property type="term" value="P:cobalt ion transport"/>
    <property type="evidence" value="ECO:0007669"/>
    <property type="project" value="UniProtKB-KW"/>
</dbReference>
<dbReference type="GO" id="GO:0046583">
    <property type="term" value="F:monoatomic cation efflux transmembrane transporter activity"/>
    <property type="evidence" value="ECO:0007669"/>
    <property type="project" value="TreeGrafter"/>
</dbReference>
<feature type="transmembrane region" description="Helical" evidence="13">
    <location>
        <begin position="319"/>
        <end position="340"/>
    </location>
</feature>
<name>A0A843YML9_9RHOB</name>
<accession>A0A843YML9</accession>
<dbReference type="GO" id="GO:0010045">
    <property type="term" value="P:response to nickel cation"/>
    <property type="evidence" value="ECO:0007669"/>
    <property type="project" value="TreeGrafter"/>
</dbReference>
<dbReference type="GO" id="GO:0005886">
    <property type="term" value="C:plasma membrane"/>
    <property type="evidence" value="ECO:0007669"/>
    <property type="project" value="UniProtKB-SubCell"/>
</dbReference>
<organism evidence="14 15">
    <name type="scientific">Tritonibacter litoralis</name>
    <dbReference type="NCBI Taxonomy" id="2662264"/>
    <lineage>
        <taxon>Bacteria</taxon>
        <taxon>Pseudomonadati</taxon>
        <taxon>Pseudomonadota</taxon>
        <taxon>Alphaproteobacteria</taxon>
        <taxon>Rhodobacterales</taxon>
        <taxon>Paracoccaceae</taxon>
        <taxon>Tritonibacter</taxon>
    </lineage>
</organism>
<evidence type="ECO:0000256" key="5">
    <source>
        <dbReference type="ARBA" id="ARBA00022475"/>
    </source>
</evidence>
<dbReference type="Pfam" id="PF03824">
    <property type="entry name" value="NicO"/>
    <property type="match status" value="1"/>
</dbReference>
<dbReference type="AlphaFoldDB" id="A0A843YML9"/>
<dbReference type="EMBL" id="WIBF01000011">
    <property type="protein sequence ID" value="MQQ09887.1"/>
    <property type="molecule type" value="Genomic_DNA"/>
</dbReference>
<dbReference type="InterPro" id="IPR011541">
    <property type="entry name" value="Ni/Co_transpt_high_affinity"/>
</dbReference>
<evidence type="ECO:0000256" key="11">
    <source>
        <dbReference type="ARBA" id="ARBA00023136"/>
    </source>
</evidence>
<protein>
    <recommendedName>
        <fullName evidence="13">Nickel/cobalt efflux system</fullName>
    </recommendedName>
</protein>
<evidence type="ECO:0000256" key="7">
    <source>
        <dbReference type="ARBA" id="ARBA00022692"/>
    </source>
</evidence>
<feature type="transmembrane region" description="Helical" evidence="13">
    <location>
        <begin position="12"/>
        <end position="29"/>
    </location>
</feature>
<keyword evidence="8 13" id="KW-1133">Transmembrane helix</keyword>
<evidence type="ECO:0000256" key="2">
    <source>
        <dbReference type="ARBA" id="ARBA00004651"/>
    </source>
</evidence>
<keyword evidence="11 13" id="KW-0472">Membrane</keyword>
<feature type="transmembrane region" description="Helical" evidence="13">
    <location>
        <begin position="103"/>
        <end position="125"/>
    </location>
</feature>
<evidence type="ECO:0000256" key="10">
    <source>
        <dbReference type="ARBA" id="ARBA00023112"/>
    </source>
</evidence>
<keyword evidence="10" id="KW-0921">Nickel transport</keyword>
<keyword evidence="5" id="KW-1003">Cell membrane</keyword>
<dbReference type="InterPro" id="IPR051224">
    <property type="entry name" value="NiCoT_RcnA"/>
</dbReference>
<evidence type="ECO:0000256" key="8">
    <source>
        <dbReference type="ARBA" id="ARBA00022989"/>
    </source>
</evidence>
<comment type="function">
    <text evidence="1">Efflux system for nickel and cobalt.</text>
</comment>
<evidence type="ECO:0000256" key="3">
    <source>
        <dbReference type="ARBA" id="ARBA00022426"/>
    </source>
</evidence>
<feature type="transmembrane region" description="Helical" evidence="13">
    <location>
        <begin position="247"/>
        <end position="268"/>
    </location>
</feature>
<comment type="similarity">
    <text evidence="13">Belongs to the NiCoT transporter (TC 2.A.52) family.</text>
</comment>
<keyword evidence="6" id="KW-0533">Nickel</keyword>
<dbReference type="GO" id="GO:0032025">
    <property type="term" value="P:response to cobalt ion"/>
    <property type="evidence" value="ECO:0007669"/>
    <property type="project" value="TreeGrafter"/>
</dbReference>
<dbReference type="GO" id="GO:0015099">
    <property type="term" value="F:nickel cation transmembrane transporter activity"/>
    <property type="evidence" value="ECO:0007669"/>
    <property type="project" value="UniProtKB-UniRule"/>
</dbReference>
<evidence type="ECO:0000256" key="9">
    <source>
        <dbReference type="ARBA" id="ARBA00023065"/>
    </source>
</evidence>
<keyword evidence="12" id="KW-0170">Cobalt</keyword>
<keyword evidence="15" id="KW-1185">Reference proteome</keyword>
<evidence type="ECO:0000313" key="15">
    <source>
        <dbReference type="Proteomes" id="UP000444174"/>
    </source>
</evidence>
<evidence type="ECO:0000256" key="1">
    <source>
        <dbReference type="ARBA" id="ARBA00002510"/>
    </source>
</evidence>
<feature type="transmembrane region" description="Helical" evidence="13">
    <location>
        <begin position="274"/>
        <end position="298"/>
    </location>
</feature>
<keyword evidence="4 13" id="KW-0813">Transport</keyword>
<feature type="transmembrane region" description="Helical" evidence="13">
    <location>
        <begin position="145"/>
        <end position="163"/>
    </location>
</feature>
<dbReference type="Proteomes" id="UP000444174">
    <property type="component" value="Unassembled WGS sequence"/>
</dbReference>
<keyword evidence="3" id="KW-0171">Cobalt transport</keyword>
<comment type="caution">
    <text evidence="14">The sequence shown here is derived from an EMBL/GenBank/DDBJ whole genome shotgun (WGS) entry which is preliminary data.</text>
</comment>
<dbReference type="PANTHER" id="PTHR40659">
    <property type="entry name" value="NICKEL/COBALT EFFLUX SYSTEM RCNA"/>
    <property type="match status" value="1"/>
</dbReference>
<proteinExistence type="inferred from homology"/>
<feature type="transmembrane region" description="Helical" evidence="13">
    <location>
        <begin position="64"/>
        <end position="82"/>
    </location>
</feature>
<keyword evidence="7 13" id="KW-0812">Transmembrane</keyword>